<sequence length="311" mass="32809">MALHKMKLGALIASTTLLSSVACTAFAADITVCPEGSGTEGCDFIGNTAIQQAVDAASDGAVIKVMAGVYKTEAYKDAPFQEPYPDHMRDVMVRAAVLVENKAVTIKGEGLVSIIGNPEMTTSAVVVHDGMLDLENISLSGFTVSEPEDPIYDGHGIFVIDSDVSLKNVSVDTLFKMALVIRGDSKVDAQNISISTSHMGLWLAENGTLTLDQAVFSGNHTGFGAYDNSVSHVSNIVIKDSIDDGVYALGKAQVTMENALIMNNKPFAVRALDSSKVDIKSGGFYANDQLVSVAPEGAKVTLGKSVFKIQP</sequence>
<evidence type="ECO:0000313" key="3">
    <source>
        <dbReference type="EMBL" id="MFC3053558.1"/>
    </source>
</evidence>
<keyword evidence="4" id="KW-1185">Reference proteome</keyword>
<feature type="domain" description="Right handed beta helix" evidence="2">
    <location>
        <begin position="179"/>
        <end position="306"/>
    </location>
</feature>
<dbReference type="InterPro" id="IPR011050">
    <property type="entry name" value="Pectin_lyase_fold/virulence"/>
</dbReference>
<protein>
    <submittedName>
        <fullName evidence="3">Right-handed parallel beta-helix repeat-containing protein</fullName>
    </submittedName>
</protein>
<name>A0ABV7D8M0_9PROT</name>
<keyword evidence="1" id="KW-0732">Signal</keyword>
<dbReference type="SUPFAM" id="SSF51126">
    <property type="entry name" value="Pectin lyase-like"/>
    <property type="match status" value="1"/>
</dbReference>
<proteinExistence type="predicted"/>
<evidence type="ECO:0000256" key="1">
    <source>
        <dbReference type="SAM" id="SignalP"/>
    </source>
</evidence>
<gene>
    <name evidence="3" type="ORF">ACFOKA_16785</name>
</gene>
<dbReference type="Pfam" id="PF13229">
    <property type="entry name" value="Beta_helix"/>
    <property type="match status" value="1"/>
</dbReference>
<dbReference type="InterPro" id="IPR012334">
    <property type="entry name" value="Pectin_lyas_fold"/>
</dbReference>
<accession>A0ABV7D8M0</accession>
<dbReference type="EMBL" id="JBHRSL010000027">
    <property type="protein sequence ID" value="MFC3053558.1"/>
    <property type="molecule type" value="Genomic_DNA"/>
</dbReference>
<evidence type="ECO:0000259" key="2">
    <source>
        <dbReference type="Pfam" id="PF13229"/>
    </source>
</evidence>
<comment type="caution">
    <text evidence="3">The sequence shown here is derived from an EMBL/GenBank/DDBJ whole genome shotgun (WGS) entry which is preliminary data.</text>
</comment>
<evidence type="ECO:0000313" key="4">
    <source>
        <dbReference type="Proteomes" id="UP001595444"/>
    </source>
</evidence>
<dbReference type="RefSeq" id="WP_194215488.1">
    <property type="nucleotide sequence ID" value="NZ_CP061205.1"/>
</dbReference>
<feature type="signal peptide" evidence="1">
    <location>
        <begin position="1"/>
        <end position="27"/>
    </location>
</feature>
<dbReference type="PROSITE" id="PS51257">
    <property type="entry name" value="PROKAR_LIPOPROTEIN"/>
    <property type="match status" value="1"/>
</dbReference>
<dbReference type="Proteomes" id="UP001595444">
    <property type="component" value="Unassembled WGS sequence"/>
</dbReference>
<reference evidence="4" key="1">
    <citation type="journal article" date="2019" name="Int. J. Syst. Evol. Microbiol.">
        <title>The Global Catalogue of Microorganisms (GCM) 10K type strain sequencing project: providing services to taxonomists for standard genome sequencing and annotation.</title>
        <authorList>
            <consortium name="The Broad Institute Genomics Platform"/>
            <consortium name="The Broad Institute Genome Sequencing Center for Infectious Disease"/>
            <person name="Wu L."/>
            <person name="Ma J."/>
        </authorList>
    </citation>
    <scope>NUCLEOTIDE SEQUENCE [LARGE SCALE GENOMIC DNA]</scope>
    <source>
        <strain evidence="4">KCTC 62164</strain>
    </source>
</reference>
<dbReference type="Gene3D" id="2.160.20.10">
    <property type="entry name" value="Single-stranded right-handed beta-helix, Pectin lyase-like"/>
    <property type="match status" value="1"/>
</dbReference>
<organism evidence="3 4">
    <name type="scientific">Kordiimonas pumila</name>
    <dbReference type="NCBI Taxonomy" id="2161677"/>
    <lineage>
        <taxon>Bacteria</taxon>
        <taxon>Pseudomonadati</taxon>
        <taxon>Pseudomonadota</taxon>
        <taxon>Alphaproteobacteria</taxon>
        <taxon>Kordiimonadales</taxon>
        <taxon>Kordiimonadaceae</taxon>
        <taxon>Kordiimonas</taxon>
    </lineage>
</organism>
<dbReference type="InterPro" id="IPR039448">
    <property type="entry name" value="Beta_helix"/>
</dbReference>
<feature type="chain" id="PRO_5045455502" evidence="1">
    <location>
        <begin position="28"/>
        <end position="311"/>
    </location>
</feature>